<proteinExistence type="predicted"/>
<dbReference type="Ensembl" id="ENSDNVT00000000299.1">
    <property type="protein sequence ID" value="ENSDNVP00000000243.1"/>
    <property type="gene ID" value="ENSDNVG00000000190.1"/>
</dbReference>
<name>A0A8C4IWZ2_DRONO</name>
<dbReference type="InterPro" id="IPR039995">
    <property type="entry name" value="PEX39"/>
</dbReference>
<accession>A0A8C4IWZ2</accession>
<dbReference type="PANTHER" id="PTHR40657">
    <property type="entry name" value="HYPOTHETICAL PROTEIN LOC681367"/>
    <property type="match status" value="1"/>
</dbReference>
<dbReference type="Proteomes" id="UP000694423">
    <property type="component" value="Unplaced"/>
</dbReference>
<dbReference type="Pfam" id="PF17733">
    <property type="entry name" value="KPWE_dom"/>
    <property type="match status" value="1"/>
</dbReference>
<dbReference type="PANTHER" id="PTHR40657:SF1">
    <property type="entry name" value="RIKEN CDNA 2310039H08 GENE"/>
    <property type="match status" value="1"/>
</dbReference>
<reference evidence="3" key="1">
    <citation type="submission" date="2025-08" db="UniProtKB">
        <authorList>
            <consortium name="Ensembl"/>
        </authorList>
    </citation>
    <scope>IDENTIFICATION</scope>
</reference>
<evidence type="ECO:0000259" key="2">
    <source>
        <dbReference type="Pfam" id="PF17733"/>
    </source>
</evidence>
<evidence type="ECO:0000313" key="4">
    <source>
        <dbReference type="Proteomes" id="UP000694423"/>
    </source>
</evidence>
<protein>
    <recommendedName>
        <fullName evidence="2">Peroxisomal membrane protein PEX14-like KPWE domain-containing protein</fullName>
    </recommendedName>
</protein>
<keyword evidence="4" id="KW-1185">Reference proteome</keyword>
<dbReference type="InterPro" id="IPR040554">
    <property type="entry name" value="KPWE_PEX14_dom"/>
</dbReference>
<feature type="compositionally biased region" description="Low complexity" evidence="1">
    <location>
        <begin position="1"/>
        <end position="17"/>
    </location>
</feature>
<dbReference type="AlphaFoldDB" id="A0A8C4IWZ2"/>
<evidence type="ECO:0000313" key="3">
    <source>
        <dbReference type="Ensembl" id="ENSDNVP00000000243.1"/>
    </source>
</evidence>
<organism evidence="3 4">
    <name type="scientific">Dromaius novaehollandiae</name>
    <name type="common">Emu</name>
    <dbReference type="NCBI Taxonomy" id="8790"/>
    <lineage>
        <taxon>Eukaryota</taxon>
        <taxon>Metazoa</taxon>
        <taxon>Chordata</taxon>
        <taxon>Craniata</taxon>
        <taxon>Vertebrata</taxon>
        <taxon>Euteleostomi</taxon>
        <taxon>Archelosauria</taxon>
        <taxon>Archosauria</taxon>
        <taxon>Dinosauria</taxon>
        <taxon>Saurischia</taxon>
        <taxon>Theropoda</taxon>
        <taxon>Coelurosauria</taxon>
        <taxon>Aves</taxon>
        <taxon>Palaeognathae</taxon>
        <taxon>Casuariiformes</taxon>
        <taxon>Dromaiidae</taxon>
        <taxon>Dromaius</taxon>
    </lineage>
</organism>
<feature type="region of interest" description="Disordered" evidence="1">
    <location>
        <begin position="1"/>
        <end position="79"/>
    </location>
</feature>
<reference evidence="3" key="2">
    <citation type="submission" date="2025-09" db="UniProtKB">
        <authorList>
            <consortium name="Ensembl"/>
        </authorList>
    </citation>
    <scope>IDENTIFICATION</scope>
</reference>
<evidence type="ECO:0000256" key="1">
    <source>
        <dbReference type="SAM" id="MobiDB-lite"/>
    </source>
</evidence>
<sequence>MEQAAGGPPAGNTGPSAQPAPASLAEVLRLVQSGRAPPGVRRPHAAPTQDPPTASRLPRPPKPWESRPSPLAADRTRVSPVACHRGGRRRLFKQRRCHTSTAHADISYGAIRAVEQTVLQQERCAVS</sequence>
<feature type="domain" description="Peroxisomal membrane protein PEX14-like KPWE" evidence="2">
    <location>
        <begin position="19"/>
        <end position="65"/>
    </location>
</feature>